<organism evidence="2 3">
    <name type="scientific">Coregonus suidteri</name>
    <dbReference type="NCBI Taxonomy" id="861788"/>
    <lineage>
        <taxon>Eukaryota</taxon>
        <taxon>Metazoa</taxon>
        <taxon>Chordata</taxon>
        <taxon>Craniata</taxon>
        <taxon>Vertebrata</taxon>
        <taxon>Euteleostomi</taxon>
        <taxon>Actinopterygii</taxon>
        <taxon>Neopterygii</taxon>
        <taxon>Teleostei</taxon>
        <taxon>Protacanthopterygii</taxon>
        <taxon>Salmoniformes</taxon>
        <taxon>Salmonidae</taxon>
        <taxon>Coregoninae</taxon>
        <taxon>Coregonus</taxon>
    </lineage>
</organism>
<dbReference type="AlphaFoldDB" id="A0AAN8MD78"/>
<name>A0AAN8MD78_9TELE</name>
<keyword evidence="3" id="KW-1185">Reference proteome</keyword>
<gene>
    <name evidence="2" type="ORF">J4Q44_G00037100</name>
</gene>
<comment type="caution">
    <text evidence="2">The sequence shown here is derived from an EMBL/GenBank/DDBJ whole genome shotgun (WGS) entry which is preliminary data.</text>
</comment>
<evidence type="ECO:0000313" key="2">
    <source>
        <dbReference type="EMBL" id="KAK6324368.1"/>
    </source>
</evidence>
<dbReference type="Proteomes" id="UP001356427">
    <property type="component" value="Unassembled WGS sequence"/>
</dbReference>
<proteinExistence type="predicted"/>
<evidence type="ECO:0000313" key="3">
    <source>
        <dbReference type="Proteomes" id="UP001356427"/>
    </source>
</evidence>
<evidence type="ECO:0000256" key="1">
    <source>
        <dbReference type="SAM" id="MobiDB-lite"/>
    </source>
</evidence>
<sequence length="104" mass="11021">NTLSPHTPNTQTPNTHTPNTHSSKTPNTHTHKTTPRNVNTHSPPPISPPHTALALLTAEPYCQPSHHQPGLKPVKVDGSSPLTAPPPTEHPGANQKTDARPSAP</sequence>
<accession>A0AAN8MD78</accession>
<feature type="region of interest" description="Disordered" evidence="1">
    <location>
        <begin position="1"/>
        <end position="104"/>
    </location>
</feature>
<feature type="non-terminal residue" evidence="2">
    <location>
        <position position="1"/>
    </location>
</feature>
<protein>
    <submittedName>
        <fullName evidence="2">Uncharacterized protein</fullName>
    </submittedName>
</protein>
<dbReference type="EMBL" id="JAGTTL010000003">
    <property type="protein sequence ID" value="KAK6324368.1"/>
    <property type="molecule type" value="Genomic_DNA"/>
</dbReference>
<feature type="compositionally biased region" description="Low complexity" evidence="1">
    <location>
        <begin position="1"/>
        <end position="28"/>
    </location>
</feature>
<reference evidence="2 3" key="1">
    <citation type="submission" date="2021-04" db="EMBL/GenBank/DDBJ databases">
        <authorList>
            <person name="De Guttry C."/>
            <person name="Zahm M."/>
            <person name="Klopp C."/>
            <person name="Cabau C."/>
            <person name="Louis A."/>
            <person name="Berthelot C."/>
            <person name="Parey E."/>
            <person name="Roest Crollius H."/>
            <person name="Montfort J."/>
            <person name="Robinson-Rechavi M."/>
            <person name="Bucao C."/>
            <person name="Bouchez O."/>
            <person name="Gislard M."/>
            <person name="Lluch J."/>
            <person name="Milhes M."/>
            <person name="Lampietro C."/>
            <person name="Lopez Roques C."/>
            <person name="Donnadieu C."/>
            <person name="Braasch I."/>
            <person name="Desvignes T."/>
            <person name="Postlethwait J."/>
            <person name="Bobe J."/>
            <person name="Wedekind C."/>
            <person name="Guiguen Y."/>
        </authorList>
    </citation>
    <scope>NUCLEOTIDE SEQUENCE [LARGE SCALE GENOMIC DNA]</scope>
    <source>
        <strain evidence="2">Cs_M1</strain>
        <tissue evidence="2">Blood</tissue>
    </source>
</reference>